<dbReference type="PANTHER" id="PTHR20854">
    <property type="entry name" value="INOSITOL MONOPHOSPHATASE"/>
    <property type="match status" value="1"/>
</dbReference>
<evidence type="ECO:0000313" key="1">
    <source>
        <dbReference type="EMBL" id="VAX20124.1"/>
    </source>
</evidence>
<dbReference type="GO" id="GO:0008934">
    <property type="term" value="F:inositol monophosphate 1-phosphatase activity"/>
    <property type="evidence" value="ECO:0007669"/>
    <property type="project" value="TreeGrafter"/>
</dbReference>
<dbReference type="InterPro" id="IPR000760">
    <property type="entry name" value="Inositol_monophosphatase-like"/>
</dbReference>
<feature type="non-terminal residue" evidence="1">
    <location>
        <position position="82"/>
    </location>
</feature>
<protein>
    <recommendedName>
        <fullName evidence="2">Inositol-phosphate phosphatase</fullName>
    </recommendedName>
</protein>
<dbReference type="Pfam" id="PF00459">
    <property type="entry name" value="Inositol_P"/>
    <property type="match status" value="1"/>
</dbReference>
<dbReference type="AlphaFoldDB" id="A0A3B1C849"/>
<dbReference type="GO" id="GO:0006020">
    <property type="term" value="P:inositol metabolic process"/>
    <property type="evidence" value="ECO:0007669"/>
    <property type="project" value="TreeGrafter"/>
</dbReference>
<dbReference type="EMBL" id="UOGD01000159">
    <property type="protein sequence ID" value="VAX20124.1"/>
    <property type="molecule type" value="Genomic_DNA"/>
</dbReference>
<reference evidence="1" key="1">
    <citation type="submission" date="2018-06" db="EMBL/GenBank/DDBJ databases">
        <authorList>
            <person name="Zhirakovskaya E."/>
        </authorList>
    </citation>
    <scope>NUCLEOTIDE SEQUENCE</scope>
</reference>
<accession>A0A3B1C849</accession>
<name>A0A3B1C849_9ZZZZ</name>
<sequence>MTELNNYLEVAVRSAKEAGTLLLNQFGKEHIPIYKSKADVSLDVDKESENIIIGMIREIFPSHNIYSEELGKINNQSSFTWY</sequence>
<evidence type="ECO:0008006" key="2">
    <source>
        <dbReference type="Google" id="ProtNLM"/>
    </source>
</evidence>
<organism evidence="1">
    <name type="scientific">hydrothermal vent metagenome</name>
    <dbReference type="NCBI Taxonomy" id="652676"/>
    <lineage>
        <taxon>unclassified sequences</taxon>
        <taxon>metagenomes</taxon>
        <taxon>ecological metagenomes</taxon>
    </lineage>
</organism>
<dbReference type="SUPFAM" id="SSF56655">
    <property type="entry name" value="Carbohydrate phosphatase"/>
    <property type="match status" value="1"/>
</dbReference>
<dbReference type="GO" id="GO:0007165">
    <property type="term" value="P:signal transduction"/>
    <property type="evidence" value="ECO:0007669"/>
    <property type="project" value="TreeGrafter"/>
</dbReference>
<dbReference type="PANTHER" id="PTHR20854:SF4">
    <property type="entry name" value="INOSITOL-1-MONOPHOSPHATASE-RELATED"/>
    <property type="match status" value="1"/>
</dbReference>
<dbReference type="Gene3D" id="3.30.540.10">
    <property type="entry name" value="Fructose-1,6-Bisphosphatase, subunit A, domain 1"/>
    <property type="match status" value="1"/>
</dbReference>
<proteinExistence type="predicted"/>
<gene>
    <name evidence="1" type="ORF">MNBD_IGNAVI01-1131</name>
</gene>